<accession>A0ABW1MGR8</accession>
<reference evidence="3" key="1">
    <citation type="journal article" date="2019" name="Int. J. Syst. Evol. Microbiol.">
        <title>The Global Catalogue of Microorganisms (GCM) 10K type strain sequencing project: providing services to taxonomists for standard genome sequencing and annotation.</title>
        <authorList>
            <consortium name="The Broad Institute Genomics Platform"/>
            <consortium name="The Broad Institute Genome Sequencing Center for Infectious Disease"/>
            <person name="Wu L."/>
            <person name="Ma J."/>
        </authorList>
    </citation>
    <scope>NUCLEOTIDE SEQUENCE [LARGE SCALE GENOMIC DNA]</scope>
    <source>
        <strain evidence="3">CGMCC 1.15180</strain>
    </source>
</reference>
<sequence length="467" mass="48475">MTACAIEGVGTDGNTEDVTETAAAGPPELRGLTGLRELAGLPRRPAALTLAADGSYAARLTQGPGGGWYPERWTLDGCEPYAVPLPGRLPERPDSALLPLTDGRVLILRRAEGHCTVALLYPTGPGTGELPLGAVETEELTLLPPAPCGTTVHALAPVGGEGARRATAVWLLHGGAEGPRRIALVPGRCTGGAWLDREGRLLALDRELDGLTKTVVVDLGRGGEVSPLLQITERSNDRLLLADPDSGLILLRSDAPGYDRMGWGVLGSTLPVRFPEALRPADAALTPFAVQPGQALAPESCAVAFRVDAAAGTWLATWRPAAKRLGRQAAPAGWLAGTGRWTPDGELRLPYTTPATPCGVARVTVPRDAVDAGPTDAAPPSSALLVPVPAPAPASHSQRLTRLPWDTSSALPPTSGIRTTPAGYPNGCTTSAQPDPAAGEPRADRAHPQPCRPVPLQQAPLAAREAR</sequence>
<feature type="region of interest" description="Disordered" evidence="1">
    <location>
        <begin position="389"/>
        <end position="467"/>
    </location>
</feature>
<feature type="compositionally biased region" description="Polar residues" evidence="1">
    <location>
        <begin position="396"/>
        <end position="418"/>
    </location>
</feature>
<name>A0ABW1MGR8_9ACTN</name>
<dbReference type="RefSeq" id="WP_245659336.1">
    <property type="nucleotide sequence ID" value="NZ_JBHSPX010000002.1"/>
</dbReference>
<evidence type="ECO:0000256" key="1">
    <source>
        <dbReference type="SAM" id="MobiDB-lite"/>
    </source>
</evidence>
<keyword evidence="3" id="KW-1185">Reference proteome</keyword>
<organism evidence="2 3">
    <name type="scientific">Streptomyces ochraceiscleroticus</name>
    <dbReference type="NCBI Taxonomy" id="47761"/>
    <lineage>
        <taxon>Bacteria</taxon>
        <taxon>Bacillati</taxon>
        <taxon>Actinomycetota</taxon>
        <taxon>Actinomycetes</taxon>
        <taxon>Kitasatosporales</taxon>
        <taxon>Streptomycetaceae</taxon>
        <taxon>Streptomyces</taxon>
    </lineage>
</organism>
<feature type="region of interest" description="Disordered" evidence="1">
    <location>
        <begin position="1"/>
        <end position="25"/>
    </location>
</feature>
<evidence type="ECO:0000313" key="3">
    <source>
        <dbReference type="Proteomes" id="UP001596139"/>
    </source>
</evidence>
<comment type="caution">
    <text evidence="2">The sequence shown here is derived from an EMBL/GenBank/DDBJ whole genome shotgun (WGS) entry which is preliminary data.</text>
</comment>
<protein>
    <submittedName>
        <fullName evidence="2">Uncharacterized protein</fullName>
    </submittedName>
</protein>
<evidence type="ECO:0000313" key="2">
    <source>
        <dbReference type="EMBL" id="MFC6062172.1"/>
    </source>
</evidence>
<dbReference type="EMBL" id="JBHSPX010000002">
    <property type="protein sequence ID" value="MFC6062172.1"/>
    <property type="molecule type" value="Genomic_DNA"/>
</dbReference>
<dbReference type="Proteomes" id="UP001596139">
    <property type="component" value="Unassembled WGS sequence"/>
</dbReference>
<gene>
    <name evidence="2" type="ORF">ACFP4F_06410</name>
</gene>
<proteinExistence type="predicted"/>